<dbReference type="Pfam" id="PF00589">
    <property type="entry name" value="Phage_integrase"/>
    <property type="match status" value="1"/>
</dbReference>
<comment type="similarity">
    <text evidence="1">Belongs to the 'phage' integrase family.</text>
</comment>
<dbReference type="PANTHER" id="PTHR30349">
    <property type="entry name" value="PHAGE INTEGRASE-RELATED"/>
    <property type="match status" value="1"/>
</dbReference>
<keyword evidence="4" id="KW-0233">DNA recombination</keyword>
<dbReference type="RefSeq" id="WP_407329927.1">
    <property type="nucleotide sequence ID" value="NZ_CP136865.1"/>
</dbReference>
<name>A0ABZ0IHM1_9GAMM</name>
<dbReference type="PANTHER" id="PTHR30349:SF64">
    <property type="entry name" value="PROPHAGE INTEGRASE INTD-RELATED"/>
    <property type="match status" value="1"/>
</dbReference>
<dbReference type="PROSITE" id="PS51898">
    <property type="entry name" value="TYR_RECOMBINASE"/>
    <property type="match status" value="1"/>
</dbReference>
<dbReference type="EMBL" id="CP136865">
    <property type="protein sequence ID" value="WOJ98570.1"/>
    <property type="molecule type" value="Genomic_DNA"/>
</dbReference>
<dbReference type="InterPro" id="IPR002104">
    <property type="entry name" value="Integrase_catalytic"/>
</dbReference>
<feature type="domain" description="Tyr recombinase" evidence="5">
    <location>
        <begin position="173"/>
        <end position="352"/>
    </location>
</feature>
<proteinExistence type="inferred from homology"/>
<keyword evidence="7" id="KW-1185">Reference proteome</keyword>
<dbReference type="Proteomes" id="UP001626549">
    <property type="component" value="Chromosome"/>
</dbReference>
<evidence type="ECO:0000256" key="4">
    <source>
        <dbReference type="ARBA" id="ARBA00023172"/>
    </source>
</evidence>
<evidence type="ECO:0000313" key="7">
    <source>
        <dbReference type="Proteomes" id="UP001626549"/>
    </source>
</evidence>
<evidence type="ECO:0000256" key="1">
    <source>
        <dbReference type="ARBA" id="ARBA00008857"/>
    </source>
</evidence>
<protein>
    <submittedName>
        <fullName evidence="6">Tyrosine-type recombinase/integrase</fullName>
    </submittedName>
</protein>
<evidence type="ECO:0000256" key="2">
    <source>
        <dbReference type="ARBA" id="ARBA00022908"/>
    </source>
</evidence>
<sequence>MSKRNQMPGLRLKGGIWHIEKRCKYCQGGWLREGTGTSSRAEAEEVLIRRLAELRVNAERKAESVFTFEEAALRYLEDVAEKSSAETIAMHIDQMSPFIGHLPLEQVHDGTVKPFVDHERQRGVGPKTVNNALGIIATILKRAAGKWRTEEGIPWLRQAPAILTRLSLVGHRRKAYPLSWDEQDQLLRCLPRHLVDPVLFAVNTGCREQEVCGLHWDWEVAVPALGTSVFILPESETKTRTERIVVLNSIAQRIVEACRQQRGTSGYVFEYRGKRLGTLRTSAWRRAWTRAGLPDDPMVMKGVHNLRHTCGRRLRAAGVTLETRKLLLGHASGDITTHYSSAELGELLSAAERITDRGTAQLPALTIIQGQKQDVGKTSEIKKGLRA</sequence>
<dbReference type="Gene3D" id="1.10.443.10">
    <property type="entry name" value="Intergrase catalytic core"/>
    <property type="match status" value="1"/>
</dbReference>
<organism evidence="6 7">
    <name type="scientific">Congregibacter brevis</name>
    <dbReference type="NCBI Taxonomy" id="3081201"/>
    <lineage>
        <taxon>Bacteria</taxon>
        <taxon>Pseudomonadati</taxon>
        <taxon>Pseudomonadota</taxon>
        <taxon>Gammaproteobacteria</taxon>
        <taxon>Cellvibrionales</taxon>
        <taxon>Halieaceae</taxon>
        <taxon>Congregibacter</taxon>
    </lineage>
</organism>
<accession>A0ABZ0IHM1</accession>
<dbReference type="SUPFAM" id="SSF56349">
    <property type="entry name" value="DNA breaking-rejoining enzymes"/>
    <property type="match status" value="1"/>
</dbReference>
<evidence type="ECO:0000259" key="5">
    <source>
        <dbReference type="PROSITE" id="PS51898"/>
    </source>
</evidence>
<keyword evidence="3" id="KW-0238">DNA-binding</keyword>
<dbReference type="InterPro" id="IPR011010">
    <property type="entry name" value="DNA_brk_join_enz"/>
</dbReference>
<evidence type="ECO:0000256" key="3">
    <source>
        <dbReference type="ARBA" id="ARBA00023125"/>
    </source>
</evidence>
<dbReference type="InterPro" id="IPR013762">
    <property type="entry name" value="Integrase-like_cat_sf"/>
</dbReference>
<evidence type="ECO:0000313" key="6">
    <source>
        <dbReference type="EMBL" id="WOJ98570.1"/>
    </source>
</evidence>
<dbReference type="InterPro" id="IPR010998">
    <property type="entry name" value="Integrase_recombinase_N"/>
</dbReference>
<gene>
    <name evidence="6" type="ORF">R0137_08365</name>
</gene>
<dbReference type="InterPro" id="IPR050090">
    <property type="entry name" value="Tyrosine_recombinase_XerCD"/>
</dbReference>
<reference evidence="6 7" key="1">
    <citation type="submission" date="2023-10" db="EMBL/GenBank/DDBJ databases">
        <title>Two novel species belonging to the OM43/NOR5 clade.</title>
        <authorList>
            <person name="Park M."/>
        </authorList>
    </citation>
    <scope>NUCLEOTIDE SEQUENCE [LARGE SCALE GENOMIC DNA]</scope>
    <source>
        <strain evidence="6 7">IMCC45268</strain>
    </source>
</reference>
<dbReference type="Gene3D" id="1.10.150.130">
    <property type="match status" value="1"/>
</dbReference>
<keyword evidence="2" id="KW-0229">DNA integration</keyword>